<feature type="region of interest" description="Disordered" evidence="2">
    <location>
        <begin position="1"/>
        <end position="23"/>
    </location>
</feature>
<dbReference type="GO" id="GO:0030317">
    <property type="term" value="P:flagellated sperm motility"/>
    <property type="evidence" value="ECO:0007669"/>
    <property type="project" value="Ensembl"/>
</dbReference>
<dbReference type="GO" id="GO:0000902">
    <property type="term" value="P:cell morphogenesis"/>
    <property type="evidence" value="ECO:0007669"/>
    <property type="project" value="Ensembl"/>
</dbReference>
<dbReference type="PANTHER" id="PTHR22574:SF6">
    <property type="entry name" value="GOLGI-ASSOCIATED RAB2 INTERACTOR PROTEIN 2"/>
    <property type="match status" value="1"/>
</dbReference>
<evidence type="ECO:0000313" key="5">
    <source>
        <dbReference type="Proteomes" id="UP000233060"/>
    </source>
</evidence>
<dbReference type="GO" id="GO:0005634">
    <property type="term" value="C:nucleus"/>
    <property type="evidence" value="ECO:0007669"/>
    <property type="project" value="TreeGrafter"/>
</dbReference>
<reference evidence="4" key="1">
    <citation type="submission" date="2025-08" db="UniProtKB">
        <authorList>
            <consortium name="Ensembl"/>
        </authorList>
    </citation>
    <scope>IDENTIFICATION</scope>
</reference>
<dbReference type="AlphaFoldDB" id="A0A2K5P8G0"/>
<feature type="compositionally biased region" description="Polar residues" evidence="2">
    <location>
        <begin position="1"/>
        <end position="12"/>
    </location>
</feature>
<gene>
    <name evidence="4" type="primary">GARIN2</name>
</gene>
<organism evidence="4 5">
    <name type="scientific">Cercocebus atys</name>
    <name type="common">Sooty mangabey</name>
    <name type="synonym">Cercocebus torquatus atys</name>
    <dbReference type="NCBI Taxonomy" id="9531"/>
    <lineage>
        <taxon>Eukaryota</taxon>
        <taxon>Metazoa</taxon>
        <taxon>Chordata</taxon>
        <taxon>Craniata</taxon>
        <taxon>Vertebrata</taxon>
        <taxon>Euteleostomi</taxon>
        <taxon>Mammalia</taxon>
        <taxon>Eutheria</taxon>
        <taxon>Euarchontoglires</taxon>
        <taxon>Primates</taxon>
        <taxon>Haplorrhini</taxon>
        <taxon>Catarrhini</taxon>
        <taxon>Cercopithecidae</taxon>
        <taxon>Cercopithecinae</taxon>
        <taxon>Cercocebus</taxon>
    </lineage>
</organism>
<dbReference type="Pfam" id="PF12480">
    <property type="entry name" value="GARIL_Rab2_bd"/>
    <property type="match status" value="1"/>
</dbReference>
<feature type="compositionally biased region" description="Basic and acidic residues" evidence="2">
    <location>
        <begin position="360"/>
        <end position="374"/>
    </location>
</feature>
<sequence>MKKNTSKSTTRINEQDALCTPYSHDPRDLQSMLDGGEYAPFVSPPMLESNFIQVNRRGESIYLHNRANWVTVGICSSSSTHKIPNVMLLAHLTPGARKDTEPLFKSLLTSPPAEKLVLTRFLPLQFVTLSVHDAENMRLKVKLVSGRAYYLQLCTSACKQDTLFSQWVALISLLNQEKAKVSKVSEVSSLSGITNSTDVTGSTDVMDITAFTAILTPYMYAGRGPEHVRDSIDFSEFTDITDITDVTDLPENEVPEVPDIRIVTEVIEVREATEVTDNSDITNCSGVTVVFENNDLIRARQEEKEKLKNILKPGCLQDTKSKSELKESSKHVTISNITLTFEGKRYFQTTLTPVVSEANTSKEMENTTSEEKTPDFQSTALEAEESRSLRTESNTSVLSPHIKSPSNFLKLVPHLSPLFSRE</sequence>
<protein>
    <submittedName>
        <fullName evidence="4">Golgi associated RAB2 interactor family member 2</fullName>
    </submittedName>
</protein>
<dbReference type="InterPro" id="IPR022168">
    <property type="entry name" value="GARIL-like_Rab2B-bd"/>
</dbReference>
<dbReference type="Proteomes" id="UP000233060">
    <property type="component" value="Unassembled WGS sequence"/>
</dbReference>
<dbReference type="GO" id="GO:0097225">
    <property type="term" value="C:sperm midpiece"/>
    <property type="evidence" value="ECO:0007669"/>
    <property type="project" value="Ensembl"/>
</dbReference>
<dbReference type="Ensembl" id="ENSCATT00000070442.1">
    <property type="protein sequence ID" value="ENSCATP00000045993.1"/>
    <property type="gene ID" value="ENSCATG00000045342.1"/>
</dbReference>
<dbReference type="GeneID" id="105582851"/>
<feature type="domain" description="Golgi associated RAB2 interactor protein-like Rab2B-binding" evidence="3">
    <location>
        <begin position="116"/>
        <end position="184"/>
    </location>
</feature>
<dbReference type="OMA" id="HKTPNVM"/>
<proteinExistence type="inferred from homology"/>
<feature type="region of interest" description="Disordered" evidence="2">
    <location>
        <begin position="357"/>
        <end position="400"/>
    </location>
</feature>
<evidence type="ECO:0000313" key="4">
    <source>
        <dbReference type="Ensembl" id="ENSCATP00000045993.1"/>
    </source>
</evidence>
<keyword evidence="5" id="KW-1185">Reference proteome</keyword>
<evidence type="ECO:0000256" key="1">
    <source>
        <dbReference type="ARBA" id="ARBA00038379"/>
    </source>
</evidence>
<dbReference type="GO" id="GO:0007286">
    <property type="term" value="P:spermatid development"/>
    <property type="evidence" value="ECO:0007669"/>
    <property type="project" value="Ensembl"/>
</dbReference>
<evidence type="ECO:0000256" key="2">
    <source>
        <dbReference type="SAM" id="MobiDB-lite"/>
    </source>
</evidence>
<dbReference type="GO" id="GO:0007341">
    <property type="term" value="P:penetration of zona pellucida"/>
    <property type="evidence" value="ECO:0007669"/>
    <property type="project" value="Ensembl"/>
</dbReference>
<dbReference type="OrthoDB" id="9445880at2759"/>
<comment type="similarity">
    <text evidence="1">Belongs to the GARIN family.</text>
</comment>
<dbReference type="GeneTree" id="ENSGT00940000161537"/>
<accession>A0A2K5P8G0</accession>
<reference evidence="4" key="2">
    <citation type="submission" date="2025-09" db="UniProtKB">
        <authorList>
            <consortium name="Ensembl"/>
        </authorList>
    </citation>
    <scope>IDENTIFICATION</scope>
</reference>
<dbReference type="STRING" id="9531.ENSCATP00000045993"/>
<dbReference type="CTD" id="161142"/>
<dbReference type="PANTHER" id="PTHR22574">
    <property type="match status" value="1"/>
</dbReference>
<evidence type="ECO:0000259" key="3">
    <source>
        <dbReference type="Pfam" id="PF12480"/>
    </source>
</evidence>
<dbReference type="GO" id="GO:0061827">
    <property type="term" value="C:sperm head"/>
    <property type="evidence" value="ECO:0007669"/>
    <property type="project" value="Ensembl"/>
</dbReference>
<name>A0A2K5P8G0_CERAT</name>